<dbReference type="InterPro" id="IPR029044">
    <property type="entry name" value="Nucleotide-diphossugar_trans"/>
</dbReference>
<accession>A0A0F8YPU4</accession>
<dbReference type="AlphaFoldDB" id="A0A0F8YPU4"/>
<gene>
    <name evidence="2" type="ORF">LCGC14_3067280</name>
</gene>
<sequence>MTTSDWPRMAVCLLTYERTEYAVRTVRSVCTNLKYPNLAWYVADDGSKGEHVFAVHEELAKYGVKVFGSHSEKLGPGPSWNKAIEQSLEQCDLVLWLEDDWELGEELDVTRYVRLLLDVPEVGMVRLGYMAVGLDLHSVGHDGVHYLRVEKSQPYAYSGNPSIRHRRYFDAYDWYPKKAKTNPGDCEIWHDAKFRKKDGPQIWWPMDLPLGGWGGGFGHIGQEPSYEVTP</sequence>
<evidence type="ECO:0000313" key="2">
    <source>
        <dbReference type="EMBL" id="KKK56164.1"/>
    </source>
</evidence>
<dbReference type="CDD" id="cd00761">
    <property type="entry name" value="Glyco_tranf_GTA_type"/>
    <property type="match status" value="1"/>
</dbReference>
<organism evidence="2">
    <name type="scientific">marine sediment metagenome</name>
    <dbReference type="NCBI Taxonomy" id="412755"/>
    <lineage>
        <taxon>unclassified sequences</taxon>
        <taxon>metagenomes</taxon>
        <taxon>ecological metagenomes</taxon>
    </lineage>
</organism>
<protein>
    <recommendedName>
        <fullName evidence="1">Glycosyltransferase 2-like domain-containing protein</fullName>
    </recommendedName>
</protein>
<reference evidence="2" key="1">
    <citation type="journal article" date="2015" name="Nature">
        <title>Complex archaea that bridge the gap between prokaryotes and eukaryotes.</title>
        <authorList>
            <person name="Spang A."/>
            <person name="Saw J.H."/>
            <person name="Jorgensen S.L."/>
            <person name="Zaremba-Niedzwiedzka K."/>
            <person name="Martijn J."/>
            <person name="Lind A.E."/>
            <person name="van Eijk R."/>
            <person name="Schleper C."/>
            <person name="Guy L."/>
            <person name="Ettema T.J."/>
        </authorList>
    </citation>
    <scope>NUCLEOTIDE SEQUENCE</scope>
</reference>
<dbReference type="EMBL" id="LAZR01065128">
    <property type="protein sequence ID" value="KKK56164.1"/>
    <property type="molecule type" value="Genomic_DNA"/>
</dbReference>
<comment type="caution">
    <text evidence="2">The sequence shown here is derived from an EMBL/GenBank/DDBJ whole genome shotgun (WGS) entry which is preliminary data.</text>
</comment>
<dbReference type="Gene3D" id="3.90.550.10">
    <property type="entry name" value="Spore Coat Polysaccharide Biosynthesis Protein SpsA, Chain A"/>
    <property type="match status" value="1"/>
</dbReference>
<name>A0A0F8YPU4_9ZZZZ</name>
<feature type="domain" description="Glycosyltransferase 2-like" evidence="1">
    <location>
        <begin position="11"/>
        <end position="116"/>
    </location>
</feature>
<evidence type="ECO:0000259" key="1">
    <source>
        <dbReference type="Pfam" id="PF00535"/>
    </source>
</evidence>
<dbReference type="InterPro" id="IPR001173">
    <property type="entry name" value="Glyco_trans_2-like"/>
</dbReference>
<dbReference type="SUPFAM" id="SSF53448">
    <property type="entry name" value="Nucleotide-diphospho-sugar transferases"/>
    <property type="match status" value="1"/>
</dbReference>
<proteinExistence type="predicted"/>
<dbReference type="Pfam" id="PF00535">
    <property type="entry name" value="Glycos_transf_2"/>
    <property type="match status" value="1"/>
</dbReference>